<protein>
    <submittedName>
        <fullName evidence="1">Uncharacterized protein</fullName>
    </submittedName>
</protein>
<keyword evidence="2" id="KW-1185">Reference proteome</keyword>
<name>A0A4Y2VN08_ARAVE</name>
<dbReference type="EMBL" id="BGPR01049672">
    <property type="protein sequence ID" value="GBO26685.1"/>
    <property type="molecule type" value="Genomic_DNA"/>
</dbReference>
<comment type="caution">
    <text evidence="1">The sequence shown here is derived from an EMBL/GenBank/DDBJ whole genome shotgun (WGS) entry which is preliminary data.</text>
</comment>
<gene>
    <name evidence="1" type="ORF">AVEN_65678_1</name>
</gene>
<proteinExistence type="predicted"/>
<accession>A0A4Y2VN08</accession>
<reference evidence="1 2" key="1">
    <citation type="journal article" date="2019" name="Sci. Rep.">
        <title>Orb-weaving spider Araneus ventricosus genome elucidates the spidroin gene catalogue.</title>
        <authorList>
            <person name="Kono N."/>
            <person name="Nakamura H."/>
            <person name="Ohtoshi R."/>
            <person name="Moran D.A.P."/>
            <person name="Shinohara A."/>
            <person name="Yoshida Y."/>
            <person name="Fujiwara M."/>
            <person name="Mori M."/>
            <person name="Tomita M."/>
            <person name="Arakawa K."/>
        </authorList>
    </citation>
    <scope>NUCLEOTIDE SEQUENCE [LARGE SCALE GENOMIC DNA]</scope>
</reference>
<organism evidence="1 2">
    <name type="scientific">Araneus ventricosus</name>
    <name type="common">Orbweaver spider</name>
    <name type="synonym">Epeira ventricosa</name>
    <dbReference type="NCBI Taxonomy" id="182803"/>
    <lineage>
        <taxon>Eukaryota</taxon>
        <taxon>Metazoa</taxon>
        <taxon>Ecdysozoa</taxon>
        <taxon>Arthropoda</taxon>
        <taxon>Chelicerata</taxon>
        <taxon>Arachnida</taxon>
        <taxon>Araneae</taxon>
        <taxon>Araneomorphae</taxon>
        <taxon>Entelegynae</taxon>
        <taxon>Araneoidea</taxon>
        <taxon>Araneidae</taxon>
        <taxon>Araneus</taxon>
    </lineage>
</organism>
<evidence type="ECO:0000313" key="1">
    <source>
        <dbReference type="EMBL" id="GBO26685.1"/>
    </source>
</evidence>
<dbReference type="Proteomes" id="UP000499080">
    <property type="component" value="Unassembled WGS sequence"/>
</dbReference>
<dbReference type="OrthoDB" id="10071389at2759"/>
<dbReference type="AlphaFoldDB" id="A0A4Y2VN08"/>
<evidence type="ECO:0000313" key="2">
    <source>
        <dbReference type="Proteomes" id="UP000499080"/>
    </source>
</evidence>
<sequence length="136" mass="15694">MRTRALLENRLYTFVKEKFYITTTNIDVSDGLANVAHGKLVHVEFNEGNNVFIVWLEFNDSSKISCSMDWHNYHEMPLILARDFDVNFADKKSEPLVKSLFDEFNLTMNSNPAVSPTKLRTTIDAVFSRCINNIEL</sequence>